<dbReference type="GeneID" id="101404808"/>
<evidence type="ECO:0000256" key="1">
    <source>
        <dbReference type="ARBA" id="ARBA00004167"/>
    </source>
</evidence>
<dbReference type="InterPro" id="IPR036179">
    <property type="entry name" value="Ig-like_dom_sf"/>
</dbReference>
<dbReference type="SMART" id="SM00409">
    <property type="entry name" value="IG"/>
    <property type="match status" value="1"/>
</dbReference>
<dbReference type="SUPFAM" id="SSF48726">
    <property type="entry name" value="Immunoglobulin"/>
    <property type="match status" value="2"/>
</dbReference>
<name>A0ABM0HHN1_CERSS</name>
<keyword evidence="5" id="KW-0812">Transmembrane</keyword>
<accession>A0ABM0HHN1</accession>
<comment type="subcellular location">
    <subcellularLocation>
        <location evidence="1">Membrane</location>
        <topology evidence="1">Single-pass membrane protein</topology>
    </subcellularLocation>
</comment>
<keyword evidence="2 5" id="KW-0472">Membrane</keyword>
<dbReference type="PANTHER" id="PTHR47118:SF1">
    <property type="entry name" value="CYTOTOXIC AND REGULATORY T-CELL MOLECULE"/>
    <property type="match status" value="1"/>
</dbReference>
<dbReference type="InterPro" id="IPR003599">
    <property type="entry name" value="Ig_sub"/>
</dbReference>
<sequence length="455" mass="51874">MFHQEVFWGQPTKRGLPEPTQELRHVRSQSYCLSPFKRNHSAPFISEPRGSRQSVTAAQHNMWWRVCSLLAWFPLQEAFLTNHMETVTVEEGQTLTLKCVVSQEKTASLQWLAPSGFTIFLNEHPAFKNSKYQLLHHSTNQLSIIVPNVTQQDEGVYKCLHYSKPVRTKQVKVIVLATPFKPTLEASVIKMQNGEKHIILKCSTVRSKLPPRITWLFSNDIELYGKTHHEFETDGKKCNSTSTLRVRTYSKNSTVDCIIRHRGLQGRKLVAAFRFENLVADQETASNALKNSSLTSQDPQQPTSTTVAVMEDSSTSEIDKEGEEQTTQDPDLITEANHQYVGTTSKKSGILLLSLVSFLIFILFIIVQLFIMKLRKAHVIWKKENEISEYNLESHKSRSSNEETSSQERHSQTSRSKSCINYITQLYSEAKTKEKEKAQHSEFKGDPTCVPESVV</sequence>
<organism evidence="7 8">
    <name type="scientific">Ceratotherium simum simum</name>
    <name type="common">Southern white rhinoceros</name>
    <dbReference type="NCBI Taxonomy" id="73337"/>
    <lineage>
        <taxon>Eukaryota</taxon>
        <taxon>Metazoa</taxon>
        <taxon>Chordata</taxon>
        <taxon>Craniata</taxon>
        <taxon>Vertebrata</taxon>
        <taxon>Euteleostomi</taxon>
        <taxon>Mammalia</taxon>
        <taxon>Eutheria</taxon>
        <taxon>Laurasiatheria</taxon>
        <taxon>Perissodactyla</taxon>
        <taxon>Rhinocerotidae</taxon>
        <taxon>Ceratotherium</taxon>
    </lineage>
</organism>
<dbReference type="PROSITE" id="PS50835">
    <property type="entry name" value="IG_LIKE"/>
    <property type="match status" value="2"/>
</dbReference>
<dbReference type="InterPro" id="IPR053096">
    <property type="entry name" value="CRTAM"/>
</dbReference>
<feature type="domain" description="Ig-like" evidence="6">
    <location>
        <begin position="182"/>
        <end position="271"/>
    </location>
</feature>
<dbReference type="InterPro" id="IPR013783">
    <property type="entry name" value="Ig-like_fold"/>
</dbReference>
<feature type="transmembrane region" description="Helical" evidence="5">
    <location>
        <begin position="350"/>
        <end position="372"/>
    </location>
</feature>
<feature type="compositionally biased region" description="Basic and acidic residues" evidence="4">
    <location>
        <begin position="431"/>
        <end position="445"/>
    </location>
</feature>
<feature type="compositionally biased region" description="Low complexity" evidence="4">
    <location>
        <begin position="292"/>
        <end position="306"/>
    </location>
</feature>
<dbReference type="InterPro" id="IPR013162">
    <property type="entry name" value="CD80_C2-set"/>
</dbReference>
<gene>
    <name evidence="8" type="primary">LOC101404808</name>
</gene>
<evidence type="ECO:0000256" key="5">
    <source>
        <dbReference type="SAM" id="Phobius"/>
    </source>
</evidence>
<dbReference type="RefSeq" id="XP_004427251.2">
    <property type="nucleotide sequence ID" value="XM_004427194.2"/>
</dbReference>
<proteinExistence type="predicted"/>
<feature type="domain" description="Ig-like" evidence="6">
    <location>
        <begin position="74"/>
        <end position="159"/>
    </location>
</feature>
<dbReference type="Pfam" id="PF13927">
    <property type="entry name" value="Ig_3"/>
    <property type="match status" value="1"/>
</dbReference>
<dbReference type="Proteomes" id="UP000694910">
    <property type="component" value="Unplaced"/>
</dbReference>
<keyword evidence="7" id="KW-1185">Reference proteome</keyword>
<dbReference type="PANTHER" id="PTHR47118">
    <property type="entry name" value="CYTOTOXIC AND REGULATORY T-CELL MOLECULE"/>
    <property type="match status" value="1"/>
</dbReference>
<keyword evidence="5" id="KW-1133">Transmembrane helix</keyword>
<evidence type="ECO:0000256" key="2">
    <source>
        <dbReference type="ARBA" id="ARBA00023136"/>
    </source>
</evidence>
<feature type="region of interest" description="Disordered" evidence="4">
    <location>
        <begin position="391"/>
        <end position="417"/>
    </location>
</feature>
<evidence type="ECO:0000256" key="3">
    <source>
        <dbReference type="ARBA" id="ARBA00023157"/>
    </source>
</evidence>
<reference evidence="8" key="1">
    <citation type="submission" date="2025-08" db="UniProtKB">
        <authorList>
            <consortium name="RefSeq"/>
        </authorList>
    </citation>
    <scope>IDENTIFICATION</scope>
</reference>
<protein>
    <submittedName>
        <fullName evidence="8">Cytotoxic and regulatory T-cell molecule</fullName>
    </submittedName>
</protein>
<evidence type="ECO:0000256" key="4">
    <source>
        <dbReference type="SAM" id="MobiDB-lite"/>
    </source>
</evidence>
<keyword evidence="3" id="KW-1015">Disulfide bond</keyword>
<dbReference type="Gene3D" id="2.60.40.10">
    <property type="entry name" value="Immunoglobulins"/>
    <property type="match status" value="2"/>
</dbReference>
<evidence type="ECO:0000313" key="7">
    <source>
        <dbReference type="Proteomes" id="UP000694910"/>
    </source>
</evidence>
<evidence type="ECO:0000313" key="8">
    <source>
        <dbReference type="RefSeq" id="XP_004427251.2"/>
    </source>
</evidence>
<feature type="region of interest" description="Disordered" evidence="4">
    <location>
        <begin position="431"/>
        <end position="455"/>
    </location>
</feature>
<dbReference type="InterPro" id="IPR007110">
    <property type="entry name" value="Ig-like_dom"/>
</dbReference>
<evidence type="ECO:0000259" key="6">
    <source>
        <dbReference type="PROSITE" id="PS50835"/>
    </source>
</evidence>
<feature type="region of interest" description="Disordered" evidence="4">
    <location>
        <begin position="290"/>
        <end position="333"/>
    </location>
</feature>
<dbReference type="Pfam" id="PF08205">
    <property type="entry name" value="C2-set_2"/>
    <property type="match status" value="1"/>
</dbReference>
<feature type="compositionally biased region" description="Basic and acidic residues" evidence="4">
    <location>
        <begin position="391"/>
        <end position="411"/>
    </location>
</feature>